<accession>D1B1L3</accession>
<gene>
    <name evidence="2" type="ordered locus">Sdel_0953</name>
</gene>
<reference evidence="2 3" key="2">
    <citation type="journal article" date="2010" name="Stand. Genomic Sci.">
        <title>Complete genome sequence of Sulfurospirillum deleyianum type strain (5175).</title>
        <authorList>
            <person name="Sikorski J."/>
            <person name="Lapidus A."/>
            <person name="Copeland A."/>
            <person name="Glavina Del Rio T."/>
            <person name="Nolan M."/>
            <person name="Lucas S."/>
            <person name="Chen F."/>
            <person name="Tice H."/>
            <person name="Cheng J.F."/>
            <person name="Saunders E."/>
            <person name="Bruce D."/>
            <person name="Goodwin L."/>
            <person name="Pitluck S."/>
            <person name="Ovchinnikova G."/>
            <person name="Pati A."/>
            <person name="Ivanova N."/>
            <person name="Mavromatis K."/>
            <person name="Chen A."/>
            <person name="Palaniappan K."/>
            <person name="Chain P."/>
            <person name="Land M."/>
            <person name="Hauser L."/>
            <person name="Chang Y.J."/>
            <person name="Jeffries C.D."/>
            <person name="Brettin T."/>
            <person name="Detter J.C."/>
            <person name="Han C."/>
            <person name="Rohde M."/>
            <person name="Lang E."/>
            <person name="Spring S."/>
            <person name="Goker M."/>
            <person name="Bristow J."/>
            <person name="Eisen J.A."/>
            <person name="Markowitz V."/>
            <person name="Hugenholtz P."/>
            <person name="Kyrpides N.C."/>
            <person name="Klenk H.P."/>
        </authorList>
    </citation>
    <scope>NUCLEOTIDE SEQUENCE [LARGE SCALE GENOMIC DNA]</scope>
    <source>
        <strain evidence="3">ATCC 51133 / DSM 6946 / 5175</strain>
    </source>
</reference>
<dbReference type="OrthoDB" id="4212451at2"/>
<sequence>MLLAIHYDRKKRAEDAGRGEFGICPWSNLEVKAHVGLIRQFWAYTDKKPVFDKGYEPESEWHISWKTPIKDEYCEVIFGENNEHRADILGSNNTVIEIQRSKIDMRDSRERVEFYQLATNRRVIWVVDIQEFWNKRFFLKPSKERGIFIVEWEPKRTWLWDLASTPNTNLYLEFNHSNDKLLHVWIHNTMMHAKYFKKEDFFNRYMFDVAKEEFQINIQDAIDVLCGK</sequence>
<evidence type="ECO:0000259" key="1">
    <source>
        <dbReference type="Pfam" id="PF06054"/>
    </source>
</evidence>
<organism evidence="2 3">
    <name type="scientific">Sulfurospirillum deleyianum (strain ATCC 51133 / DSM 6946 / 5175)</name>
    <dbReference type="NCBI Taxonomy" id="525898"/>
    <lineage>
        <taxon>Bacteria</taxon>
        <taxon>Pseudomonadati</taxon>
        <taxon>Campylobacterota</taxon>
        <taxon>Epsilonproteobacteria</taxon>
        <taxon>Campylobacterales</taxon>
        <taxon>Sulfurospirillaceae</taxon>
        <taxon>Sulfurospirillum</taxon>
    </lineage>
</organism>
<evidence type="ECO:0000313" key="3">
    <source>
        <dbReference type="Proteomes" id="UP000002222"/>
    </source>
</evidence>
<dbReference type="RefSeq" id="WP_012856743.1">
    <property type="nucleotide sequence ID" value="NC_013512.1"/>
</dbReference>
<evidence type="ECO:0000313" key="2">
    <source>
        <dbReference type="EMBL" id="ACZ11983.1"/>
    </source>
</evidence>
<dbReference type="KEGG" id="sdl:Sdel_0953"/>
<proteinExistence type="predicted"/>
<dbReference type="eggNOG" id="ENOG5033W0Z">
    <property type="taxonomic scope" value="Bacteria"/>
</dbReference>
<name>D1B1L3_SULD5</name>
<dbReference type="Pfam" id="PF06054">
    <property type="entry name" value="CoiA_nuc"/>
    <property type="match status" value="1"/>
</dbReference>
<protein>
    <recommendedName>
        <fullName evidence="1">Competence protein CoiA nuclease-like domain-containing protein</fullName>
    </recommendedName>
</protein>
<keyword evidence="3" id="KW-1185">Reference proteome</keyword>
<dbReference type="HOGENOM" id="CLU_1214280_0_0_7"/>
<feature type="domain" description="Competence protein CoiA nuclease-like" evidence="1">
    <location>
        <begin position="81"/>
        <end position="152"/>
    </location>
</feature>
<dbReference type="AlphaFoldDB" id="D1B1L3"/>
<dbReference type="EMBL" id="CP001816">
    <property type="protein sequence ID" value="ACZ11983.1"/>
    <property type="molecule type" value="Genomic_DNA"/>
</dbReference>
<dbReference type="InterPro" id="IPR010330">
    <property type="entry name" value="CoiA_nuc"/>
</dbReference>
<dbReference type="Proteomes" id="UP000002222">
    <property type="component" value="Chromosome"/>
</dbReference>
<reference evidence="3" key="1">
    <citation type="submission" date="2009-11" db="EMBL/GenBank/DDBJ databases">
        <title>The complete genome of Sulfurospirillum deleyianum DSM 6946.</title>
        <authorList>
            <consortium name="US DOE Joint Genome Institute (JGI-PGF)"/>
            <person name="Lucas S."/>
            <person name="Copeland A."/>
            <person name="Lapidus A."/>
            <person name="Glavina del Rio T."/>
            <person name="Dalin E."/>
            <person name="Tice H."/>
            <person name="Bruce D."/>
            <person name="Goodwin L."/>
            <person name="Pitluck S."/>
            <person name="Kyrpides N."/>
            <person name="Mavromatis K."/>
            <person name="Ivanova N."/>
            <person name="Ovchinnikova G."/>
            <person name="Munk A.C."/>
            <person name="Lu M."/>
            <person name="Brettin T."/>
            <person name="Detter J.C."/>
            <person name="Han C."/>
            <person name="Tapia R."/>
            <person name="Larimer F."/>
            <person name="Land M."/>
            <person name="Hauser L."/>
            <person name="Markowitz V."/>
            <person name="Cheng J.F."/>
            <person name="Hugenholtz P."/>
            <person name="Woyke T."/>
            <person name="Wu D."/>
            <person name="Aumann P."/>
            <person name="Schneider S."/>
            <person name="Lang E."/>
            <person name="Spring S."/>
            <person name="Klenk H.P."/>
            <person name="Eisen J.A."/>
        </authorList>
    </citation>
    <scope>NUCLEOTIDE SEQUENCE [LARGE SCALE GENOMIC DNA]</scope>
    <source>
        <strain evidence="3">ATCC 51133 / DSM 6946 / 5175</strain>
    </source>
</reference>
<dbReference type="STRING" id="525898.Sdel_0953"/>